<dbReference type="Gene3D" id="3.30.420.40">
    <property type="match status" value="1"/>
</dbReference>
<evidence type="ECO:0000259" key="1">
    <source>
        <dbReference type="Pfam" id="PF00814"/>
    </source>
</evidence>
<keyword evidence="3" id="KW-1185">Reference proteome</keyword>
<dbReference type="RefSeq" id="WP_243735972.1">
    <property type="nucleotide sequence ID" value="NZ_SNYA01000001.1"/>
</dbReference>
<dbReference type="InterPro" id="IPR022496">
    <property type="entry name" value="T6A_TsaB"/>
</dbReference>
<dbReference type="InterPro" id="IPR000905">
    <property type="entry name" value="Gcp-like_dom"/>
</dbReference>
<dbReference type="EMBL" id="SNYA01000001">
    <property type="protein sequence ID" value="TDP95810.1"/>
    <property type="molecule type" value="Genomic_DNA"/>
</dbReference>
<dbReference type="InterPro" id="IPR043129">
    <property type="entry name" value="ATPase_NBD"/>
</dbReference>
<protein>
    <submittedName>
        <fullName evidence="2">tRNA threonylcarbamoyl adenosine modification protein YeaZ</fullName>
    </submittedName>
</protein>
<gene>
    <name evidence="2" type="ORF">EDF62_0504</name>
</gene>
<organism evidence="2 3">
    <name type="scientific">Leucobacter luti</name>
    <dbReference type="NCBI Taxonomy" id="340320"/>
    <lineage>
        <taxon>Bacteria</taxon>
        <taxon>Bacillati</taxon>
        <taxon>Actinomycetota</taxon>
        <taxon>Actinomycetes</taxon>
        <taxon>Micrococcales</taxon>
        <taxon>Microbacteriaceae</taxon>
        <taxon>Leucobacter</taxon>
    </lineage>
</organism>
<evidence type="ECO:0000313" key="2">
    <source>
        <dbReference type="EMBL" id="TDP95810.1"/>
    </source>
</evidence>
<feature type="domain" description="Gcp-like" evidence="1">
    <location>
        <begin position="41"/>
        <end position="137"/>
    </location>
</feature>
<dbReference type="Pfam" id="PF00814">
    <property type="entry name" value="TsaD"/>
    <property type="match status" value="1"/>
</dbReference>
<comment type="caution">
    <text evidence="2">The sequence shown here is derived from an EMBL/GenBank/DDBJ whole genome shotgun (WGS) entry which is preliminary data.</text>
</comment>
<dbReference type="AlphaFoldDB" id="A0A4R6S7L7"/>
<reference evidence="2 3" key="1">
    <citation type="submission" date="2019-03" db="EMBL/GenBank/DDBJ databases">
        <title>Genomic analyses of the natural microbiome of Caenorhabditis elegans.</title>
        <authorList>
            <person name="Samuel B."/>
        </authorList>
    </citation>
    <scope>NUCLEOTIDE SEQUENCE [LARGE SCALE GENOMIC DNA]</scope>
    <source>
        <strain evidence="2 3">JUb18</strain>
    </source>
</reference>
<name>A0A4R6S7L7_9MICO</name>
<accession>A0A4R6S7L7</accession>
<dbReference type="NCBIfam" id="TIGR03725">
    <property type="entry name" value="T6A_YeaZ"/>
    <property type="match status" value="1"/>
</dbReference>
<dbReference type="GO" id="GO:0002949">
    <property type="term" value="P:tRNA threonylcarbamoyladenosine modification"/>
    <property type="evidence" value="ECO:0007669"/>
    <property type="project" value="InterPro"/>
</dbReference>
<evidence type="ECO:0000313" key="3">
    <source>
        <dbReference type="Proteomes" id="UP000295601"/>
    </source>
</evidence>
<dbReference type="Proteomes" id="UP000295601">
    <property type="component" value="Unassembled WGS sequence"/>
</dbReference>
<dbReference type="SUPFAM" id="SSF53067">
    <property type="entry name" value="Actin-like ATPase domain"/>
    <property type="match status" value="1"/>
</dbReference>
<proteinExistence type="predicted"/>
<sequence>MTSTEIPELGAHVLLAIDTAIGTSVALGVDGRVFTAMSDDHRGHAEAIGGLLAAVFSESGVSPERVTGVIAGVGPGPFTGLRVGIAAAHAFALGRGVPLLPLEGHEAVALEALESGATAGVRVVQDARRRELFVTEYSGLDWAGIPQRSAGPGLVTRMAYEPVHNELWPERIPGAGLVRLAARRLVSGTEFADDRARYLRAPDVAQPTVPKRVST</sequence>